<protein>
    <submittedName>
        <fullName evidence="1">Uncharacterized protein</fullName>
    </submittedName>
</protein>
<dbReference type="RefSeq" id="XP_012894807.1">
    <property type="nucleotide sequence ID" value="XM_013039353.1"/>
</dbReference>
<dbReference type="InParanoid" id="D8LWW4"/>
<evidence type="ECO:0000313" key="2">
    <source>
        <dbReference type="Proteomes" id="UP000008312"/>
    </source>
</evidence>
<organism evidence="1">
    <name type="scientific">Blastocystis hominis</name>
    <dbReference type="NCBI Taxonomy" id="12968"/>
    <lineage>
        <taxon>Eukaryota</taxon>
        <taxon>Sar</taxon>
        <taxon>Stramenopiles</taxon>
        <taxon>Bigyra</taxon>
        <taxon>Opalozoa</taxon>
        <taxon>Opalinata</taxon>
        <taxon>Blastocystidae</taxon>
        <taxon>Blastocystis</taxon>
    </lineage>
</organism>
<reference evidence="1" key="1">
    <citation type="submission" date="2010-02" db="EMBL/GenBank/DDBJ databases">
        <title>Sequencing and annotation of the Blastocystis hominis genome.</title>
        <authorList>
            <person name="Wincker P."/>
        </authorList>
    </citation>
    <scope>NUCLEOTIDE SEQUENCE</scope>
    <source>
        <strain evidence="1">Singapore isolate B</strain>
    </source>
</reference>
<dbReference type="Proteomes" id="UP000008312">
    <property type="component" value="Unassembled WGS sequence"/>
</dbReference>
<evidence type="ECO:0000313" key="1">
    <source>
        <dbReference type="EMBL" id="CBK20759.2"/>
    </source>
</evidence>
<proteinExistence type="predicted"/>
<sequence length="152" mass="17001">MFLCVGYLRLRSSRHLHASDSMPPLADFFGGVSDRGGVAVSGWSSRTAGAYFSGMSSRREGGTLSSPVLWWTAMWSRRTFSMAAKVQPGYGHFSWRARCSCFLASEMNHFLQVVHSILGAWEGREALEGVIDFLLSGQNWIQCPFCLQRRQV</sequence>
<dbReference type="GeneID" id="24918314"/>
<accession>D8LWW4</accession>
<keyword evidence="2" id="KW-1185">Reference proteome</keyword>
<dbReference type="AlphaFoldDB" id="D8LWW4"/>
<gene>
    <name evidence="1" type="ORF">GSBLH_T00001033001</name>
</gene>
<dbReference type="EMBL" id="FN668639">
    <property type="protein sequence ID" value="CBK20759.2"/>
    <property type="molecule type" value="Genomic_DNA"/>
</dbReference>
<name>D8LWW4_BLAHO</name>